<feature type="domain" description="TGS" evidence="4">
    <location>
        <begin position="429"/>
        <end position="491"/>
    </location>
</feature>
<accession>A0A1T4MMM3</accession>
<gene>
    <name evidence="5" type="ORF">SAMN02745205_01580</name>
</gene>
<dbReference type="CDD" id="cd00077">
    <property type="entry name" value="HDc"/>
    <property type="match status" value="1"/>
</dbReference>
<evidence type="ECO:0000259" key="4">
    <source>
        <dbReference type="PROSITE" id="PS51880"/>
    </source>
</evidence>
<keyword evidence="5" id="KW-0808">Transferase</keyword>
<protein>
    <submittedName>
        <fullName evidence="5">GTP pyrophosphokinase</fullName>
    </submittedName>
</protein>
<dbReference type="Pfam" id="PF13291">
    <property type="entry name" value="ACT_4"/>
    <property type="match status" value="1"/>
</dbReference>
<dbReference type="InterPro" id="IPR004095">
    <property type="entry name" value="TGS"/>
</dbReference>
<dbReference type="PANTHER" id="PTHR21262">
    <property type="entry name" value="GUANOSINE-3',5'-BIS DIPHOSPHATE 3'-PYROPHOSPHOHYDROLASE"/>
    <property type="match status" value="1"/>
</dbReference>
<dbReference type="InterPro" id="IPR012675">
    <property type="entry name" value="Beta-grasp_dom_sf"/>
</dbReference>
<keyword evidence="2" id="KW-0175">Coiled coil</keyword>
<dbReference type="EMBL" id="FUWL01000014">
    <property type="protein sequence ID" value="SJZ68076.1"/>
    <property type="molecule type" value="Genomic_DNA"/>
</dbReference>
<dbReference type="FunFam" id="1.10.3210.10:FF:000001">
    <property type="entry name" value="GTP pyrophosphokinase RelA"/>
    <property type="match status" value="1"/>
</dbReference>
<dbReference type="InterPro" id="IPR002912">
    <property type="entry name" value="ACT_dom"/>
</dbReference>
<dbReference type="SMART" id="SM00471">
    <property type="entry name" value="HDc"/>
    <property type="match status" value="1"/>
</dbReference>
<sequence length="768" mass="88197">MSLHTIIRLLRLRRELNLYNMHGTISQQDEQWIAQEFDQLLNDYLKSNHRKRTDKIIKAFNLAKSAHAGAKRKSGEPYILHPIAVASICCNEIGLGSTSIAAALLHDVVEDTDYTVQDIRDMFGNSIAVIVDGLTKLSGEILAKTSLDGLDTSAQLENIRRLLLTANRDIRVILVKIADRLHNMRTLSSMTEAKQAKIAAETRLFYSHLAERLGMYDIKQELEDLSLKYDHPEEYEHIRHLIEESDSQRVSVFDKFYAAIKSDLDDIAVDYRIQHRVKSVYSIWNKMKTKNLPFHEIYDVFAIRIVFDPSSPENEYNDCFRIYHAISKHFRSKSDRLRDWLSSPKENGYQALHCTVMGPTGRWVEVQIRSRRMHEMAERGLAAHWRYKADTDEMDNIEEKILNNVRALLSNPGPDASEDYETLMYKFATEEMLIFKKDGSQIRCPGGVTVLDFAYFMGDEMGHHCIGAKVNHEMVNIDHVLNSGDQVEILTTAKTTPKEEWLYYAKTPQAKRKIRTYLSQERYAKVKAGKEAFRNFVEAQGYLVSDLIREGHSVLRYPDSDDFYFAINRGEQPLNDELIDELNRIMELFRTNGEQEEHQPWESDESGAPALDPSKKKETYTLTAKDGKRNYIRATCCKPVFGEDVHGILNKERQVMVHKKYCPEAMALKATKGDSIVSVAWGPHINSTFGVTLDIEGANLEGFVYNIIATLRSLGIPLTGIDFTSSKDRAIGYISVRVRNLTEMDNLVKRLRDENELLKILRRDITRR</sequence>
<dbReference type="SMART" id="SM00954">
    <property type="entry name" value="RelA_SpoT"/>
    <property type="match status" value="1"/>
</dbReference>
<evidence type="ECO:0000313" key="6">
    <source>
        <dbReference type="Proteomes" id="UP000189956"/>
    </source>
</evidence>
<dbReference type="AlphaFoldDB" id="A0A1T4MMM3"/>
<dbReference type="Pfam" id="PF02824">
    <property type="entry name" value="TGS"/>
    <property type="match status" value="1"/>
</dbReference>
<dbReference type="PANTHER" id="PTHR21262:SF31">
    <property type="entry name" value="GTP PYROPHOSPHOKINASE"/>
    <property type="match status" value="1"/>
</dbReference>
<dbReference type="Gene3D" id="1.10.3210.10">
    <property type="entry name" value="Hypothetical protein af1432"/>
    <property type="match status" value="1"/>
</dbReference>
<dbReference type="PROSITE" id="PS51880">
    <property type="entry name" value="TGS"/>
    <property type="match status" value="1"/>
</dbReference>
<dbReference type="CDD" id="cd05399">
    <property type="entry name" value="NT_Rel-Spo_like"/>
    <property type="match status" value="1"/>
</dbReference>
<dbReference type="Gene3D" id="3.10.20.30">
    <property type="match status" value="1"/>
</dbReference>
<dbReference type="GO" id="GO:0016301">
    <property type="term" value="F:kinase activity"/>
    <property type="evidence" value="ECO:0007669"/>
    <property type="project" value="UniProtKB-KW"/>
</dbReference>
<comment type="similarity">
    <text evidence="1">Belongs to the relA/spoT family.</text>
</comment>
<dbReference type="InterPro" id="IPR003607">
    <property type="entry name" value="HD/PDEase_dom"/>
</dbReference>
<dbReference type="NCBIfam" id="TIGR00691">
    <property type="entry name" value="spoT_relA"/>
    <property type="match status" value="1"/>
</dbReference>
<dbReference type="GO" id="GO:0015969">
    <property type="term" value="P:guanosine tetraphosphate metabolic process"/>
    <property type="evidence" value="ECO:0007669"/>
    <property type="project" value="InterPro"/>
</dbReference>
<name>A0A1T4MMM3_PORCN</name>
<dbReference type="SUPFAM" id="SSF81271">
    <property type="entry name" value="TGS-like"/>
    <property type="match status" value="1"/>
</dbReference>
<evidence type="ECO:0000256" key="3">
    <source>
        <dbReference type="SAM" id="MobiDB-lite"/>
    </source>
</evidence>
<dbReference type="Proteomes" id="UP000189956">
    <property type="component" value="Unassembled WGS sequence"/>
</dbReference>
<comment type="function">
    <text evidence="1">In eubacteria ppGpp (guanosine 3'-diphosphate 5'-diphosphate) is a mediator of the stringent response that coordinates a variety of cellular activities in response to changes in nutritional abundance.</text>
</comment>
<proteinExistence type="inferred from homology"/>
<dbReference type="SUPFAM" id="SSF81301">
    <property type="entry name" value="Nucleotidyltransferase"/>
    <property type="match status" value="1"/>
</dbReference>
<keyword evidence="5" id="KW-0418">Kinase</keyword>
<dbReference type="Pfam" id="PF04607">
    <property type="entry name" value="RelA_SpoT"/>
    <property type="match status" value="1"/>
</dbReference>
<dbReference type="SUPFAM" id="SSF109604">
    <property type="entry name" value="HD-domain/PDEase-like"/>
    <property type="match status" value="1"/>
</dbReference>
<dbReference type="Pfam" id="PF13328">
    <property type="entry name" value="HD_4"/>
    <property type="match status" value="1"/>
</dbReference>
<feature type="coiled-coil region" evidence="2">
    <location>
        <begin position="741"/>
        <end position="768"/>
    </location>
</feature>
<organism evidence="5 6">
    <name type="scientific">Porphyromonas cangingivalis</name>
    <dbReference type="NCBI Taxonomy" id="36874"/>
    <lineage>
        <taxon>Bacteria</taxon>
        <taxon>Pseudomonadati</taxon>
        <taxon>Bacteroidota</taxon>
        <taxon>Bacteroidia</taxon>
        <taxon>Bacteroidales</taxon>
        <taxon>Porphyromonadaceae</taxon>
        <taxon>Porphyromonas</taxon>
    </lineage>
</organism>
<dbReference type="InterPro" id="IPR043519">
    <property type="entry name" value="NT_sf"/>
</dbReference>
<feature type="region of interest" description="Disordered" evidence="3">
    <location>
        <begin position="593"/>
        <end position="616"/>
    </location>
</feature>
<evidence type="ECO:0000256" key="2">
    <source>
        <dbReference type="SAM" id="Coils"/>
    </source>
</evidence>
<dbReference type="InterPro" id="IPR007685">
    <property type="entry name" value="RelA_SpoT"/>
</dbReference>
<evidence type="ECO:0000256" key="1">
    <source>
        <dbReference type="RuleBase" id="RU003847"/>
    </source>
</evidence>
<dbReference type="FunFam" id="3.10.20.30:FF:000002">
    <property type="entry name" value="GTP pyrophosphokinase (RelA/SpoT)"/>
    <property type="match status" value="1"/>
</dbReference>
<dbReference type="InterPro" id="IPR004811">
    <property type="entry name" value="RelA/Spo_fam"/>
</dbReference>
<dbReference type="InterPro" id="IPR012676">
    <property type="entry name" value="TGS-like"/>
</dbReference>
<dbReference type="GO" id="GO:0005886">
    <property type="term" value="C:plasma membrane"/>
    <property type="evidence" value="ECO:0007669"/>
    <property type="project" value="TreeGrafter"/>
</dbReference>
<reference evidence="5 6" key="1">
    <citation type="submission" date="2017-02" db="EMBL/GenBank/DDBJ databases">
        <authorList>
            <person name="Peterson S.W."/>
        </authorList>
    </citation>
    <scope>NUCLEOTIDE SEQUENCE [LARGE SCALE GENOMIC DNA]</scope>
    <source>
        <strain evidence="5 6">ATCC 700135</strain>
    </source>
</reference>
<dbReference type="Gene3D" id="3.30.460.10">
    <property type="entry name" value="Beta Polymerase, domain 2"/>
    <property type="match status" value="1"/>
</dbReference>
<dbReference type="Gene3D" id="3.30.70.260">
    <property type="match status" value="1"/>
</dbReference>
<evidence type="ECO:0000313" key="5">
    <source>
        <dbReference type="EMBL" id="SJZ68076.1"/>
    </source>
</evidence>